<evidence type="ECO:0000256" key="2">
    <source>
        <dbReference type="ARBA" id="ARBA00022723"/>
    </source>
</evidence>
<protein>
    <recommendedName>
        <fullName evidence="8">HAT C-terminal dimerisation domain-containing protein</fullName>
    </recommendedName>
</protein>
<name>A0A368GGT7_ANCCA</name>
<keyword evidence="5" id="KW-0539">Nucleus</keyword>
<dbReference type="SUPFAM" id="SSF53098">
    <property type="entry name" value="Ribonuclease H-like"/>
    <property type="match status" value="1"/>
</dbReference>
<proteinExistence type="predicted"/>
<dbReference type="InterPro" id="IPR012337">
    <property type="entry name" value="RNaseH-like_sf"/>
</dbReference>
<organism evidence="6 7">
    <name type="scientific">Ancylostoma caninum</name>
    <name type="common">Dog hookworm</name>
    <dbReference type="NCBI Taxonomy" id="29170"/>
    <lineage>
        <taxon>Eukaryota</taxon>
        <taxon>Metazoa</taxon>
        <taxon>Ecdysozoa</taxon>
        <taxon>Nematoda</taxon>
        <taxon>Chromadorea</taxon>
        <taxon>Rhabditida</taxon>
        <taxon>Rhabditina</taxon>
        <taxon>Rhabditomorpha</taxon>
        <taxon>Strongyloidea</taxon>
        <taxon>Ancylostomatidae</taxon>
        <taxon>Ancylostomatinae</taxon>
        <taxon>Ancylostoma</taxon>
    </lineage>
</organism>
<dbReference type="AlphaFoldDB" id="A0A368GGT7"/>
<keyword evidence="2" id="KW-0479">Metal-binding</keyword>
<dbReference type="GO" id="GO:0008270">
    <property type="term" value="F:zinc ion binding"/>
    <property type="evidence" value="ECO:0007669"/>
    <property type="project" value="UniProtKB-KW"/>
</dbReference>
<gene>
    <name evidence="6" type="ORF">ANCCAN_11545</name>
</gene>
<evidence type="ECO:0000256" key="5">
    <source>
        <dbReference type="ARBA" id="ARBA00023242"/>
    </source>
</evidence>
<evidence type="ECO:0000256" key="3">
    <source>
        <dbReference type="ARBA" id="ARBA00022771"/>
    </source>
</evidence>
<comment type="subcellular location">
    <subcellularLocation>
        <location evidence="1">Nucleus</location>
    </subcellularLocation>
</comment>
<dbReference type="OrthoDB" id="10023262at2759"/>
<keyword evidence="4" id="KW-0862">Zinc</keyword>
<evidence type="ECO:0000256" key="1">
    <source>
        <dbReference type="ARBA" id="ARBA00004123"/>
    </source>
</evidence>
<comment type="caution">
    <text evidence="6">The sequence shown here is derived from an EMBL/GenBank/DDBJ whole genome shotgun (WGS) entry which is preliminary data.</text>
</comment>
<accession>A0A368GGT7</accession>
<sequence length="201" mass="23068">MPVVAENLGVKYVHCCAHVINLIVARFLEIPAAANLIRRVKRVVTRLNKKAKAKFCYKRYLEEMSPPTVIPSSDCPTRWSSTFTMLCDVLNARSRVGGKRSQRIFRRASPTNKALFCAMVSSQHEPVMPNQRNQRVHADAPVWEILTQSQEYEENTSSENTIEDEIEIEIQRYAMSLKRARPILTQIQFCNGERIRKNSST</sequence>
<keyword evidence="7" id="KW-1185">Reference proteome</keyword>
<dbReference type="Proteomes" id="UP000252519">
    <property type="component" value="Unassembled WGS sequence"/>
</dbReference>
<evidence type="ECO:0008006" key="8">
    <source>
        <dbReference type="Google" id="ProtNLM"/>
    </source>
</evidence>
<evidence type="ECO:0000256" key="4">
    <source>
        <dbReference type="ARBA" id="ARBA00022833"/>
    </source>
</evidence>
<evidence type="ECO:0000313" key="7">
    <source>
        <dbReference type="Proteomes" id="UP000252519"/>
    </source>
</evidence>
<dbReference type="PANTHER" id="PTHR46481:SF10">
    <property type="entry name" value="ZINC FINGER BED DOMAIN-CONTAINING PROTEIN 39"/>
    <property type="match status" value="1"/>
</dbReference>
<dbReference type="EMBL" id="JOJR01000192">
    <property type="protein sequence ID" value="RCN42469.1"/>
    <property type="molecule type" value="Genomic_DNA"/>
</dbReference>
<keyword evidence="3" id="KW-0863">Zinc-finger</keyword>
<dbReference type="PANTHER" id="PTHR46481">
    <property type="entry name" value="ZINC FINGER BED DOMAIN-CONTAINING PROTEIN 4"/>
    <property type="match status" value="1"/>
</dbReference>
<evidence type="ECO:0000313" key="6">
    <source>
        <dbReference type="EMBL" id="RCN42469.1"/>
    </source>
</evidence>
<reference evidence="6 7" key="1">
    <citation type="submission" date="2014-10" db="EMBL/GenBank/DDBJ databases">
        <title>Draft genome of the hookworm Ancylostoma caninum.</title>
        <authorList>
            <person name="Mitreva M."/>
        </authorList>
    </citation>
    <scope>NUCLEOTIDE SEQUENCE [LARGE SCALE GENOMIC DNA]</scope>
    <source>
        <strain evidence="6 7">Baltimore</strain>
    </source>
</reference>
<dbReference type="InterPro" id="IPR052035">
    <property type="entry name" value="ZnF_BED_domain_contain"/>
</dbReference>
<dbReference type="GO" id="GO:0005634">
    <property type="term" value="C:nucleus"/>
    <property type="evidence" value="ECO:0007669"/>
    <property type="project" value="UniProtKB-SubCell"/>
</dbReference>